<accession>A0A0G4FC39</accession>
<keyword evidence="1" id="KW-0732">Signal</keyword>
<evidence type="ECO:0000256" key="1">
    <source>
        <dbReference type="SAM" id="SignalP"/>
    </source>
</evidence>
<name>A0A0G4FC39_9ALVE</name>
<proteinExistence type="predicted"/>
<sequence length="547" mass="58810">MRGLSCSLIASFLLVSPAVGKLDLADFGGKLADTFKGGVPELTKLDLSELFSDNLETKEDILKDRKDILKKSKDACEIPVYNPKEFAKCPPPPPPCTAENTLTAEALFTRLGLPPQSIFQSCDPARLKDAFKGVCRFEGTIVISIAADARRGFDSVAGCASLNDADLVEAFSSLREITGTILASSRAVLNVKTLEGFSGLVTAGDIVGLTLQSLETIVPPAFCNLRSANFFFISSEASRLRTIVLPNLEWVGDSGVAWNSAVFLDLVWLPKLQVILGGIRFDGPARFRKFYAPLLERIGGLATNPNVEGLECLNLPSLRSAGRLLFTHPSGKQILLPKLESVDGPSPSFRFTDMPILELVQIPSTFAFSQPTQNVNLQFINLLSLKNPTETINTILQTAQFYNFLRIQNVEGLKSVDLSAVVAFDDDPNNCRIPTTISGNAHLTEIIFSQALVTNYIGQLGIFNNGMLGSLDSLGQGLVLNAFCSDQAQLQTCGLSSLSSADNTQSGLPTVLETVFENSTRVNSDAPPCNVGKASCDPTVTAECMAS</sequence>
<evidence type="ECO:0008006" key="3">
    <source>
        <dbReference type="Google" id="ProtNLM"/>
    </source>
</evidence>
<organism evidence="2">
    <name type="scientific">Chromera velia CCMP2878</name>
    <dbReference type="NCBI Taxonomy" id="1169474"/>
    <lineage>
        <taxon>Eukaryota</taxon>
        <taxon>Sar</taxon>
        <taxon>Alveolata</taxon>
        <taxon>Colpodellida</taxon>
        <taxon>Chromeraceae</taxon>
        <taxon>Chromera</taxon>
    </lineage>
</organism>
<dbReference type="AlphaFoldDB" id="A0A0G4FC39"/>
<dbReference type="EMBL" id="CDMZ01000275">
    <property type="protein sequence ID" value="CEM10772.1"/>
    <property type="molecule type" value="Genomic_DNA"/>
</dbReference>
<evidence type="ECO:0000313" key="2">
    <source>
        <dbReference type="EMBL" id="CEM10772.1"/>
    </source>
</evidence>
<protein>
    <recommendedName>
        <fullName evidence="3">Receptor L-domain domain-containing protein</fullName>
    </recommendedName>
</protein>
<dbReference type="VEuPathDB" id="CryptoDB:Cvel_3182"/>
<feature type="signal peptide" evidence="1">
    <location>
        <begin position="1"/>
        <end position="20"/>
    </location>
</feature>
<gene>
    <name evidence="2" type="ORF">Cvel_3182</name>
</gene>
<feature type="chain" id="PRO_5005188397" description="Receptor L-domain domain-containing protein" evidence="1">
    <location>
        <begin position="21"/>
        <end position="547"/>
    </location>
</feature>
<reference evidence="2" key="1">
    <citation type="submission" date="2014-11" db="EMBL/GenBank/DDBJ databases">
        <authorList>
            <person name="Otto D Thomas"/>
            <person name="Naeem Raeece"/>
        </authorList>
    </citation>
    <scope>NUCLEOTIDE SEQUENCE</scope>
</reference>
<dbReference type="PhylomeDB" id="A0A0G4FC39"/>